<reference evidence="3" key="1">
    <citation type="submission" date="2016-03" db="EMBL/GenBank/DDBJ databases">
        <authorList>
            <person name="Devillers H."/>
        </authorList>
    </citation>
    <scope>NUCLEOTIDE SEQUENCE [LARGE SCALE GENOMIC DNA]</scope>
</reference>
<dbReference type="Proteomes" id="UP000190274">
    <property type="component" value="Chromosome G"/>
</dbReference>
<dbReference type="EMBL" id="LT598457">
    <property type="protein sequence ID" value="SCU92997.1"/>
    <property type="molecule type" value="Genomic_DNA"/>
</dbReference>
<dbReference type="OrthoDB" id="5431245at2759"/>
<organism evidence="2 3">
    <name type="scientific">Lachancea dasiensis</name>
    <dbReference type="NCBI Taxonomy" id="1072105"/>
    <lineage>
        <taxon>Eukaryota</taxon>
        <taxon>Fungi</taxon>
        <taxon>Dikarya</taxon>
        <taxon>Ascomycota</taxon>
        <taxon>Saccharomycotina</taxon>
        <taxon>Saccharomycetes</taxon>
        <taxon>Saccharomycetales</taxon>
        <taxon>Saccharomycetaceae</taxon>
        <taxon>Lachancea</taxon>
    </lineage>
</organism>
<evidence type="ECO:0000313" key="2">
    <source>
        <dbReference type="EMBL" id="SCU92997.1"/>
    </source>
</evidence>
<accession>A0A1G4JQC2</accession>
<feature type="compositionally biased region" description="Acidic residues" evidence="1">
    <location>
        <begin position="78"/>
        <end position="105"/>
    </location>
</feature>
<feature type="region of interest" description="Disordered" evidence="1">
    <location>
        <begin position="76"/>
        <end position="110"/>
    </location>
</feature>
<evidence type="ECO:0000256" key="1">
    <source>
        <dbReference type="SAM" id="MobiDB-lite"/>
    </source>
</evidence>
<evidence type="ECO:0000313" key="3">
    <source>
        <dbReference type="Proteomes" id="UP000190274"/>
    </source>
</evidence>
<keyword evidence="3" id="KW-1185">Reference proteome</keyword>
<name>A0A1G4JQC2_9SACH</name>
<gene>
    <name evidence="2" type="ORF">LADA_0G00782G</name>
</gene>
<protein>
    <submittedName>
        <fullName evidence="2">LADA_0G00782g1_1</fullName>
    </submittedName>
</protein>
<proteinExistence type="predicted"/>
<dbReference type="STRING" id="1266660.A0A1G4JQC2"/>
<sequence>MPLLLSVSQRYVLADMAQRKLLGCALNKQNTDLDLRILVGHANLLDRLSLEERRADSQCAHQEDVDAYNCAISGEYYSDSESDSDSDQESTPDDYSGESDPDQDLGADSISHLMGCPVKKTYRVVHSDSGSNAEHSFQAATTTLVAITEEDELDADDEDDAVLERPVPRYLSRGSVVSLC</sequence>
<dbReference type="AlphaFoldDB" id="A0A1G4JQC2"/>